<gene>
    <name evidence="3" type="ORF">BN980_GECA01s02133g</name>
</gene>
<evidence type="ECO:0000259" key="2">
    <source>
        <dbReference type="SMART" id="SM00833"/>
    </source>
</evidence>
<evidence type="ECO:0000313" key="3">
    <source>
        <dbReference type="EMBL" id="CDO51183.1"/>
    </source>
</evidence>
<dbReference type="InterPro" id="IPR011629">
    <property type="entry name" value="CobW-like_C"/>
</dbReference>
<dbReference type="AlphaFoldDB" id="A0A0J9X397"/>
<comment type="caution">
    <text evidence="3">The sequence shown here is derived from an EMBL/GenBank/DDBJ whole genome shotgun (WGS) entry which is preliminary data.</text>
</comment>
<dbReference type="InterPro" id="IPR003495">
    <property type="entry name" value="CobW/HypB/UreG_nucleotide-bd"/>
</dbReference>
<feature type="domain" description="CobW C-terminal" evidence="2">
    <location>
        <begin position="340"/>
        <end position="533"/>
    </location>
</feature>
<dbReference type="Pfam" id="PF07683">
    <property type="entry name" value="CobW_C"/>
    <property type="match status" value="1"/>
</dbReference>
<dbReference type="CDD" id="cd03112">
    <property type="entry name" value="CobW-like"/>
    <property type="match status" value="1"/>
</dbReference>
<dbReference type="PANTHER" id="PTHR43603">
    <property type="entry name" value="COBW DOMAIN-CONTAINING PROTEIN DDB_G0274527"/>
    <property type="match status" value="1"/>
</dbReference>
<feature type="compositionally biased region" description="Basic and acidic residues" evidence="1">
    <location>
        <begin position="422"/>
        <end position="432"/>
    </location>
</feature>
<proteinExistence type="predicted"/>
<dbReference type="PANTHER" id="PTHR43603:SF1">
    <property type="entry name" value="ZINC-REGULATED GTPASE METALLOPROTEIN ACTIVATOR 1"/>
    <property type="match status" value="1"/>
</dbReference>
<dbReference type="Gene3D" id="3.40.50.300">
    <property type="entry name" value="P-loop containing nucleotide triphosphate hydrolases"/>
    <property type="match status" value="1"/>
</dbReference>
<feature type="region of interest" description="Disordered" evidence="1">
    <location>
        <begin position="370"/>
        <end position="432"/>
    </location>
</feature>
<dbReference type="Proteomes" id="UP000242525">
    <property type="component" value="Unassembled WGS sequence"/>
</dbReference>
<reference evidence="3" key="1">
    <citation type="submission" date="2014-03" db="EMBL/GenBank/DDBJ databases">
        <authorList>
            <person name="Casaregola S."/>
        </authorList>
    </citation>
    <scope>NUCLEOTIDE SEQUENCE [LARGE SCALE GENOMIC DNA]</scope>
    <source>
        <strain evidence="3">CLIB 918</strain>
    </source>
</reference>
<dbReference type="EMBL" id="CCBN010000001">
    <property type="protein sequence ID" value="CDO51183.1"/>
    <property type="molecule type" value="Genomic_DNA"/>
</dbReference>
<dbReference type="STRING" id="1173061.A0A0J9X397"/>
<evidence type="ECO:0000256" key="1">
    <source>
        <dbReference type="SAM" id="MobiDB-lite"/>
    </source>
</evidence>
<dbReference type="InterPro" id="IPR027417">
    <property type="entry name" value="P-loop_NTPase"/>
</dbReference>
<sequence length="586" mass="66061">MPSKTSKTKTDTRLPVTILSGFLGSGKTTILQSILNNLPNYTPTNGSKKKFRRVALIVNDMGAINIDADLIARASHNKTSVVTQQKLPPKIVRLQNGCVCCTLRVDLLEQLAELARASPPFDYAIVEASGISEPMQVAETFSVEFGQAMADEIDALEGISSIAKEALHRGGLSSIARLDTCATVVDAYNFFATFNTADVLSDRFKDVEEEDERSITDLMVDQIEFASVIIVNKCDLVDDVTQKRISDTVTKLNPMARILPRRINSTITTGKKSLSSQKQQKSYQELGFPLDALIDSRSFDFERAALGAGWLRSLLELTTRTDADGRVRRVPKPETEEYGVSSCLFRARRPFHPKRLWELLVDKFVIVQDSYEDEEDNEDDEDDEDEEDEEEIKQENKKDSKEDLEEADSDSDEEDEPEMSPEEERERDKKKLRTKAEDPIFRGLLRSKGTFWLASRAGSMGEWSQAGGILTVRGGPTWYCDAADEDLPSDDPALLKSVLADFEGEWGDRRQELVFIGEKLDQEAVTTRFGSALLTDAEMETWETIMRKYKQKDQQEERDDKLLEAFEDGWEAWPVVIEEFVEGQSH</sequence>
<dbReference type="InterPro" id="IPR051927">
    <property type="entry name" value="Zn_Chap_cDPG_Synth"/>
</dbReference>
<keyword evidence="4" id="KW-1185">Reference proteome</keyword>
<dbReference type="Pfam" id="PF02492">
    <property type="entry name" value="cobW"/>
    <property type="match status" value="1"/>
</dbReference>
<name>A0A0J9X397_GEOCN</name>
<dbReference type="SMART" id="SM00833">
    <property type="entry name" value="CobW_C"/>
    <property type="match status" value="1"/>
</dbReference>
<protein>
    <recommendedName>
        <fullName evidence="2">CobW C-terminal domain-containing protein</fullName>
    </recommendedName>
</protein>
<dbReference type="SUPFAM" id="SSF90002">
    <property type="entry name" value="Hypothetical protein YjiA, C-terminal domain"/>
    <property type="match status" value="1"/>
</dbReference>
<feature type="compositionally biased region" description="Acidic residues" evidence="1">
    <location>
        <begin position="402"/>
        <end position="421"/>
    </location>
</feature>
<organism evidence="3 4">
    <name type="scientific">Geotrichum candidum</name>
    <name type="common">Oospora lactis</name>
    <name type="synonym">Dipodascus geotrichum</name>
    <dbReference type="NCBI Taxonomy" id="1173061"/>
    <lineage>
        <taxon>Eukaryota</taxon>
        <taxon>Fungi</taxon>
        <taxon>Dikarya</taxon>
        <taxon>Ascomycota</taxon>
        <taxon>Saccharomycotina</taxon>
        <taxon>Dipodascomycetes</taxon>
        <taxon>Dipodascales</taxon>
        <taxon>Dipodascaceae</taxon>
        <taxon>Geotrichum</taxon>
    </lineage>
</organism>
<evidence type="ECO:0000313" key="4">
    <source>
        <dbReference type="Proteomes" id="UP000242525"/>
    </source>
</evidence>
<dbReference type="SUPFAM" id="SSF52540">
    <property type="entry name" value="P-loop containing nucleoside triphosphate hydrolases"/>
    <property type="match status" value="1"/>
</dbReference>
<accession>A0A0J9X397</accession>
<feature type="compositionally biased region" description="Acidic residues" evidence="1">
    <location>
        <begin position="370"/>
        <end position="392"/>
    </location>
</feature>
<dbReference type="OrthoDB" id="272672at2759"/>